<dbReference type="GO" id="GO:0003700">
    <property type="term" value="F:DNA-binding transcription factor activity"/>
    <property type="evidence" value="ECO:0007669"/>
    <property type="project" value="InterPro"/>
</dbReference>
<dbReference type="SMART" id="SM00345">
    <property type="entry name" value="HTH_GNTR"/>
    <property type="match status" value="1"/>
</dbReference>
<protein>
    <submittedName>
        <fullName evidence="5">Family transcriptional regulator</fullName>
        <ecNumber evidence="5">4.2.1.3</ecNumber>
    </submittedName>
</protein>
<keyword evidence="3" id="KW-0804">Transcription</keyword>
<keyword evidence="5" id="KW-0456">Lyase</keyword>
<feature type="domain" description="HTH gntR-type" evidence="4">
    <location>
        <begin position="41"/>
        <end position="108"/>
    </location>
</feature>
<dbReference type="Pfam" id="PF07729">
    <property type="entry name" value="FCD"/>
    <property type="match status" value="1"/>
</dbReference>
<dbReference type="GO" id="GO:0003677">
    <property type="term" value="F:DNA binding"/>
    <property type="evidence" value="ECO:0007669"/>
    <property type="project" value="UniProtKB-KW"/>
</dbReference>
<evidence type="ECO:0000256" key="2">
    <source>
        <dbReference type="ARBA" id="ARBA00023125"/>
    </source>
</evidence>
<dbReference type="PROSITE" id="PS50949">
    <property type="entry name" value="HTH_GNTR"/>
    <property type="match status" value="1"/>
</dbReference>
<dbReference type="Pfam" id="PF00392">
    <property type="entry name" value="GntR"/>
    <property type="match status" value="1"/>
</dbReference>
<dbReference type="Gene3D" id="1.10.10.10">
    <property type="entry name" value="Winged helix-like DNA-binding domain superfamily/Winged helix DNA-binding domain"/>
    <property type="match status" value="1"/>
</dbReference>
<sequence length="265" mass="29932">MSIYSLTIRAEIANFSTIDFQGVDNMLQALEPATIAQDDSETLSENVFRRIQAAIVKGEIAPGSKISEPELARTYGISRGPLREAIHRLEGQRLLVRVPHVGARVVSLSHAELIELYEIRESLEGMACRLAAERMSDEDIAELRQVLETHERDEAFQAGVGYYQQEGDFDFHYKIIQGSGNRTLTQMLCGELYQLVRMYRIQFSATPNRPHQAFAEHHRILDAIADRDGELAELLMRRHIGASKRNIARHYQDGAQQTATPRGES</sequence>
<keyword evidence="1" id="KW-0805">Transcription regulation</keyword>
<dbReference type="SMART" id="SM00895">
    <property type="entry name" value="FCD"/>
    <property type="match status" value="1"/>
</dbReference>
<dbReference type="InterPro" id="IPR011711">
    <property type="entry name" value="GntR_C"/>
</dbReference>
<evidence type="ECO:0000313" key="6">
    <source>
        <dbReference type="Proteomes" id="UP000330809"/>
    </source>
</evidence>
<dbReference type="PANTHER" id="PTHR43537">
    <property type="entry name" value="TRANSCRIPTIONAL REGULATOR, GNTR FAMILY"/>
    <property type="match status" value="1"/>
</dbReference>
<accession>A0A449IPY1</accession>
<dbReference type="GO" id="GO:0003994">
    <property type="term" value="F:aconitate hydratase activity"/>
    <property type="evidence" value="ECO:0007669"/>
    <property type="project" value="UniProtKB-EC"/>
</dbReference>
<dbReference type="EC" id="4.2.1.3" evidence="5"/>
<dbReference type="InterPro" id="IPR036390">
    <property type="entry name" value="WH_DNA-bd_sf"/>
</dbReference>
<keyword evidence="2" id="KW-0238">DNA-binding</keyword>
<evidence type="ECO:0000259" key="4">
    <source>
        <dbReference type="PROSITE" id="PS50949"/>
    </source>
</evidence>
<gene>
    <name evidence="5" type="primary">csiR_2</name>
    <name evidence="5" type="ORF">NCTC10754_04092</name>
</gene>
<dbReference type="Proteomes" id="UP000330809">
    <property type="component" value="Unassembled WGS sequence"/>
</dbReference>
<dbReference type="CDD" id="cd07377">
    <property type="entry name" value="WHTH_GntR"/>
    <property type="match status" value="1"/>
</dbReference>
<dbReference type="InterPro" id="IPR008920">
    <property type="entry name" value="TF_FadR/GntR_C"/>
</dbReference>
<dbReference type="PANTHER" id="PTHR43537:SF49">
    <property type="entry name" value="TRANSCRIPTIONAL REGULATORY PROTEIN"/>
    <property type="match status" value="1"/>
</dbReference>
<dbReference type="InterPro" id="IPR000524">
    <property type="entry name" value="Tscrpt_reg_HTH_GntR"/>
</dbReference>
<dbReference type="Gene3D" id="1.20.120.530">
    <property type="entry name" value="GntR ligand-binding domain-like"/>
    <property type="match status" value="1"/>
</dbReference>
<reference evidence="5 6" key="1">
    <citation type="submission" date="2019-02" db="EMBL/GenBank/DDBJ databases">
        <authorList>
            <consortium name="Pathogen Informatics"/>
        </authorList>
    </citation>
    <scope>NUCLEOTIDE SEQUENCE [LARGE SCALE GENOMIC DNA]</scope>
    <source>
        <strain evidence="5 6">3012STDY7103891</strain>
    </source>
</reference>
<proteinExistence type="predicted"/>
<evidence type="ECO:0000256" key="1">
    <source>
        <dbReference type="ARBA" id="ARBA00023015"/>
    </source>
</evidence>
<dbReference type="AlphaFoldDB" id="A0A449IPY1"/>
<organism evidence="5 6">
    <name type="scientific">Pseudomonas fragi</name>
    <dbReference type="NCBI Taxonomy" id="296"/>
    <lineage>
        <taxon>Bacteria</taxon>
        <taxon>Pseudomonadati</taxon>
        <taxon>Pseudomonadota</taxon>
        <taxon>Gammaproteobacteria</taxon>
        <taxon>Pseudomonadales</taxon>
        <taxon>Pseudomonadaceae</taxon>
        <taxon>Pseudomonas</taxon>
    </lineage>
</organism>
<dbReference type="InterPro" id="IPR036388">
    <property type="entry name" value="WH-like_DNA-bd_sf"/>
</dbReference>
<dbReference type="SUPFAM" id="SSF48008">
    <property type="entry name" value="GntR ligand-binding domain-like"/>
    <property type="match status" value="1"/>
</dbReference>
<evidence type="ECO:0000313" key="5">
    <source>
        <dbReference type="EMBL" id="VFB21435.1"/>
    </source>
</evidence>
<evidence type="ECO:0000256" key="3">
    <source>
        <dbReference type="ARBA" id="ARBA00023163"/>
    </source>
</evidence>
<dbReference type="EMBL" id="CAACYJ010000040">
    <property type="protein sequence ID" value="VFB21435.1"/>
    <property type="molecule type" value="Genomic_DNA"/>
</dbReference>
<dbReference type="SUPFAM" id="SSF46785">
    <property type="entry name" value="Winged helix' DNA-binding domain"/>
    <property type="match status" value="1"/>
</dbReference>
<name>A0A449IPY1_PSEFR</name>